<dbReference type="InterPro" id="IPR004167">
    <property type="entry name" value="PSBD"/>
</dbReference>
<dbReference type="Gene3D" id="3.30.559.10">
    <property type="entry name" value="Chloramphenicol acetyltransferase-like domain"/>
    <property type="match status" value="1"/>
</dbReference>
<dbReference type="EC" id="2.3.1.12" evidence="8"/>
<feature type="domain" description="Peripheral subunit-binding (PSBD)" evidence="11">
    <location>
        <begin position="135"/>
        <end position="172"/>
    </location>
</feature>
<dbReference type="PROSITE" id="PS50968">
    <property type="entry name" value="BIOTINYL_LIPOYL"/>
    <property type="match status" value="1"/>
</dbReference>
<evidence type="ECO:0000313" key="13">
    <source>
        <dbReference type="Proteomes" id="UP000195072"/>
    </source>
</evidence>
<sequence length="422" mass="44075">MAIEVLMPALSPTMTEGTLARWLKKEGDTVSSGDVLAEIETDKATMEVEAVDEGFLGKILISEGTQGVPVNAPIAILVEEGEAVPETAAVPQKDAPPPSKTDAAAPAETAPKVATPPVQKSPVTSPAASAAHKVFASPLAKRIAKEKGLDLAQIKGTGPNGRIVRRDVENASAKPLSASAAATAPAIAAAGGSTSVPHSTMRKVIARRLSEAKSTIPHFYVSVDIELDALMALRAQLNATSPEEGPDSFKLSVNDMLVKAAAVALKRIPTVNASFTEDAMILHDDVDISIAVSIPDGLITPIVRQADKKSLKQISQETKDLVKRARAGKLKPEEFQGGTFSISNMGMYGVKDFSAIINPPQAAILAIAAGRKQPVVKGSELAIATVMTVTLSVDHRVVDGSVAAEWLSAFRSVVESPLTLVI</sequence>
<evidence type="ECO:0000259" key="10">
    <source>
        <dbReference type="PROSITE" id="PS50968"/>
    </source>
</evidence>
<dbReference type="PANTHER" id="PTHR23151:SF90">
    <property type="entry name" value="DIHYDROLIPOYLLYSINE-RESIDUE ACETYLTRANSFERASE COMPONENT OF PYRUVATE DEHYDROGENASE COMPLEX, MITOCHONDRIAL-RELATED"/>
    <property type="match status" value="1"/>
</dbReference>
<dbReference type="GO" id="GO:0004742">
    <property type="term" value="F:dihydrolipoyllysine-residue acetyltransferase activity"/>
    <property type="evidence" value="ECO:0007669"/>
    <property type="project" value="UniProtKB-UniRule"/>
</dbReference>
<organism evidence="12 13">
    <name type="scientific">Acetobacter senegalensis</name>
    <dbReference type="NCBI Taxonomy" id="446692"/>
    <lineage>
        <taxon>Bacteria</taxon>
        <taxon>Pseudomonadati</taxon>
        <taxon>Pseudomonadota</taxon>
        <taxon>Alphaproteobacteria</taxon>
        <taxon>Acetobacterales</taxon>
        <taxon>Acetobacteraceae</taxon>
        <taxon>Acetobacter</taxon>
    </lineage>
</organism>
<evidence type="ECO:0000256" key="3">
    <source>
        <dbReference type="ARBA" id="ARBA00022679"/>
    </source>
</evidence>
<dbReference type="GO" id="GO:0006086">
    <property type="term" value="P:pyruvate decarboxylation to acetyl-CoA"/>
    <property type="evidence" value="ECO:0007669"/>
    <property type="project" value="InterPro"/>
</dbReference>
<keyword evidence="4 8" id="KW-0450">Lipoyl</keyword>
<dbReference type="Proteomes" id="UP000195072">
    <property type="component" value="Unassembled WGS sequence"/>
</dbReference>
<dbReference type="Pfam" id="PF00364">
    <property type="entry name" value="Biotin_lipoyl"/>
    <property type="match status" value="1"/>
</dbReference>
<dbReference type="InterPro" id="IPR036625">
    <property type="entry name" value="E3-bd_dom_sf"/>
</dbReference>
<dbReference type="InterPro" id="IPR045257">
    <property type="entry name" value="E2/Pdx1"/>
</dbReference>
<dbReference type="NCBIfam" id="TIGR01349">
    <property type="entry name" value="PDHac_trf_mito"/>
    <property type="match status" value="1"/>
</dbReference>
<dbReference type="Pfam" id="PF00198">
    <property type="entry name" value="2-oxoacid_dh"/>
    <property type="match status" value="1"/>
</dbReference>
<evidence type="ECO:0000256" key="8">
    <source>
        <dbReference type="RuleBase" id="RU361137"/>
    </source>
</evidence>
<feature type="domain" description="Lipoyl-binding" evidence="10">
    <location>
        <begin position="2"/>
        <end position="78"/>
    </location>
</feature>
<dbReference type="FunFam" id="3.30.559.10:FF:000003">
    <property type="entry name" value="Acetyltransferase component of pyruvate dehydrogenase complex"/>
    <property type="match status" value="1"/>
</dbReference>
<dbReference type="PANTHER" id="PTHR23151">
    <property type="entry name" value="DIHYDROLIPOAMIDE ACETYL/SUCCINYL-TRANSFERASE-RELATED"/>
    <property type="match status" value="1"/>
</dbReference>
<evidence type="ECO:0000259" key="11">
    <source>
        <dbReference type="PROSITE" id="PS51826"/>
    </source>
</evidence>
<dbReference type="SUPFAM" id="SSF47005">
    <property type="entry name" value="Peripheral subunit-binding domain of 2-oxo acid dehydrogenase complex"/>
    <property type="match status" value="1"/>
</dbReference>
<evidence type="ECO:0000313" key="12">
    <source>
        <dbReference type="EMBL" id="OUL67262.1"/>
    </source>
</evidence>
<dbReference type="InterPro" id="IPR001078">
    <property type="entry name" value="2-oxoacid_DH_actylTfrase"/>
</dbReference>
<dbReference type="GO" id="GO:0045254">
    <property type="term" value="C:pyruvate dehydrogenase complex"/>
    <property type="evidence" value="ECO:0007669"/>
    <property type="project" value="UniProtKB-UniRule"/>
</dbReference>
<accession>A0A252ELT8</accession>
<dbReference type="EMBL" id="JOOZ01000014">
    <property type="protein sequence ID" value="OUL67262.1"/>
    <property type="molecule type" value="Genomic_DNA"/>
</dbReference>
<dbReference type="InterPro" id="IPR000089">
    <property type="entry name" value="Biotin_lipoyl"/>
</dbReference>
<comment type="subunit">
    <text evidence="2">Forms a 24-polypeptide structural core with octahedral symmetry.</text>
</comment>
<comment type="function">
    <text evidence="6">The pyruvate dehydrogenase complex catalyzes the overall conversion of pyruvate to acetyl-CoA and CO(2). It contains multiple copies of three enzymatic components: pyruvate dehydrogenase (E1), dihydrolipoamide acetyltransferase (E2) and lipoamide dehydrogenase (E3).</text>
</comment>
<keyword evidence="5 8" id="KW-0012">Acyltransferase</keyword>
<dbReference type="RefSeq" id="WP_086896836.1">
    <property type="nucleotide sequence ID" value="NZ_JOOZ01000014.1"/>
</dbReference>
<dbReference type="SUPFAM" id="SSF51230">
    <property type="entry name" value="Single hybrid motif"/>
    <property type="match status" value="1"/>
</dbReference>
<evidence type="ECO:0000256" key="9">
    <source>
        <dbReference type="SAM" id="MobiDB-lite"/>
    </source>
</evidence>
<feature type="region of interest" description="Disordered" evidence="9">
    <location>
        <begin position="86"/>
        <end position="126"/>
    </location>
</feature>
<comment type="catalytic activity">
    <reaction evidence="7 8">
        <text>N(6)-[(R)-dihydrolipoyl]-L-lysyl-[protein] + acetyl-CoA = N(6)-[(R)-S(8)-acetyldihydrolipoyl]-L-lysyl-[protein] + CoA</text>
        <dbReference type="Rhea" id="RHEA:17017"/>
        <dbReference type="Rhea" id="RHEA-COMP:10475"/>
        <dbReference type="Rhea" id="RHEA-COMP:10478"/>
        <dbReference type="ChEBI" id="CHEBI:57287"/>
        <dbReference type="ChEBI" id="CHEBI:57288"/>
        <dbReference type="ChEBI" id="CHEBI:83100"/>
        <dbReference type="ChEBI" id="CHEBI:83111"/>
        <dbReference type="EC" id="2.3.1.12"/>
    </reaction>
</comment>
<dbReference type="Gene3D" id="4.10.320.10">
    <property type="entry name" value="E3-binding domain"/>
    <property type="match status" value="1"/>
</dbReference>
<comment type="cofactor">
    <cofactor evidence="8">
        <name>(R)-lipoate</name>
        <dbReference type="ChEBI" id="CHEBI:83088"/>
    </cofactor>
    <text evidence="8">Binds 1 lipoyl cofactor covalently.</text>
</comment>
<dbReference type="InterPro" id="IPR006257">
    <property type="entry name" value="LAT1"/>
</dbReference>
<reference evidence="12 13" key="1">
    <citation type="submission" date="2014-06" db="EMBL/GenBank/DDBJ databases">
        <authorList>
            <person name="Ju J."/>
            <person name="Zhang J."/>
        </authorList>
    </citation>
    <scope>NUCLEOTIDE SEQUENCE [LARGE SCALE GENOMIC DNA]</scope>
    <source>
        <strain evidence="12">DmL_050</strain>
    </source>
</reference>
<dbReference type="Pfam" id="PF02817">
    <property type="entry name" value="E3_binding"/>
    <property type="match status" value="1"/>
</dbReference>
<dbReference type="PROSITE" id="PS00189">
    <property type="entry name" value="LIPOYL"/>
    <property type="match status" value="1"/>
</dbReference>
<evidence type="ECO:0000256" key="5">
    <source>
        <dbReference type="ARBA" id="ARBA00023315"/>
    </source>
</evidence>
<dbReference type="CDD" id="cd06849">
    <property type="entry name" value="lipoyl_domain"/>
    <property type="match status" value="1"/>
</dbReference>
<protein>
    <recommendedName>
        <fullName evidence="8">Acetyltransferase component of pyruvate dehydrogenase complex</fullName>
        <ecNumber evidence="8">2.3.1.12</ecNumber>
    </recommendedName>
</protein>
<evidence type="ECO:0000256" key="4">
    <source>
        <dbReference type="ARBA" id="ARBA00022823"/>
    </source>
</evidence>
<evidence type="ECO:0000256" key="7">
    <source>
        <dbReference type="ARBA" id="ARBA00048370"/>
    </source>
</evidence>
<evidence type="ECO:0000256" key="6">
    <source>
        <dbReference type="ARBA" id="ARBA00025211"/>
    </source>
</evidence>
<dbReference type="Gene3D" id="2.40.50.100">
    <property type="match status" value="1"/>
</dbReference>
<name>A0A252ELT8_9PROT</name>
<dbReference type="InterPro" id="IPR011053">
    <property type="entry name" value="Single_hybrid_motif"/>
</dbReference>
<evidence type="ECO:0000256" key="1">
    <source>
        <dbReference type="ARBA" id="ARBA00007317"/>
    </source>
</evidence>
<dbReference type="InterPro" id="IPR003016">
    <property type="entry name" value="2-oxoA_DH_lipoyl-BS"/>
</dbReference>
<dbReference type="AlphaFoldDB" id="A0A252ELT8"/>
<keyword evidence="3 8" id="KW-0808">Transferase</keyword>
<evidence type="ECO:0000256" key="2">
    <source>
        <dbReference type="ARBA" id="ARBA00011484"/>
    </source>
</evidence>
<dbReference type="PROSITE" id="PS51826">
    <property type="entry name" value="PSBD"/>
    <property type="match status" value="1"/>
</dbReference>
<comment type="caution">
    <text evidence="12">The sequence shown here is derived from an EMBL/GenBank/DDBJ whole genome shotgun (WGS) entry which is preliminary data.</text>
</comment>
<gene>
    <name evidence="12" type="ORF">HK16_02765</name>
</gene>
<comment type="similarity">
    <text evidence="1 8">Belongs to the 2-oxoacid dehydrogenase family.</text>
</comment>
<dbReference type="InterPro" id="IPR023213">
    <property type="entry name" value="CAT-like_dom_sf"/>
</dbReference>
<dbReference type="SUPFAM" id="SSF52777">
    <property type="entry name" value="CoA-dependent acyltransferases"/>
    <property type="match status" value="1"/>
</dbReference>
<dbReference type="FunFam" id="2.40.50.100:FF:000010">
    <property type="entry name" value="Acetyltransferase component of pyruvate dehydrogenase complex"/>
    <property type="match status" value="1"/>
</dbReference>
<feature type="compositionally biased region" description="Low complexity" evidence="9">
    <location>
        <begin position="103"/>
        <end position="118"/>
    </location>
</feature>
<proteinExistence type="inferred from homology"/>